<sequence length="569" mass="64546">MSSAVPMQQAKTNTAGQTAQQTSQLAGQNQQISTSDFADLRSQATTQRQRQDAANQSPQSRQLKAFQQMAQDSGRATQLKSLGAMKNAPAVQRMKEEDTLQAKTEGTTVQRSSQQTAQLQAYAQMQKNSQTVIQCSVERSRARVKNREDAVWYSSHDEHTFFVTKEAAEKYDRTLIGEKMQTHFEKVDEKREQSRNKRKRKYEAEISNKYDDYVPPTTSTARVYKGAKKGEKREFDDLDIFKLDIDNAKNYSEKIFRDRKLDKFETQVMELSGHHYVLQPGQDIGLTPTRMRPDMQEGHENLPLERDGKAQTYASVGKNMDQIVERCITKENGPKETRIRIGKDLDRQTRGSDVGGSIEYKKEELDIMSECAAILRLDKGRVPDATKYIRETITSGNFSFTQLLGEQKKYVGAIVSGGVAALRLVNKNKKYGDDAYLSDGSDIDEHIHIDKKRKVSHSSPTVVEEKDIVEEELDFELEGMIEGDLDKRSFSNWEKNVIALVSNALGERKLDDEILQNLFAANLTEKEASEQLISLMSSGDEYEGNDEHFYPSDDGDVYKESDELKESLD</sequence>
<feature type="region of interest" description="Disordered" evidence="1">
    <location>
        <begin position="1"/>
        <end position="77"/>
    </location>
</feature>
<comment type="caution">
    <text evidence="2">The sequence shown here is derived from an EMBL/GenBank/DDBJ whole genome shotgun (WGS) entry which is preliminary data.</text>
</comment>
<organism evidence="2 3">
    <name type="scientific">Undibacterium flavidum</name>
    <dbReference type="NCBI Taxonomy" id="2762297"/>
    <lineage>
        <taxon>Bacteria</taxon>
        <taxon>Pseudomonadati</taxon>
        <taxon>Pseudomonadota</taxon>
        <taxon>Betaproteobacteria</taxon>
        <taxon>Burkholderiales</taxon>
        <taxon>Oxalobacteraceae</taxon>
        <taxon>Undibacterium</taxon>
    </lineage>
</organism>
<dbReference type="EMBL" id="JACOGA010000020">
    <property type="protein sequence ID" value="MBC3875567.1"/>
    <property type="molecule type" value="Genomic_DNA"/>
</dbReference>
<feature type="compositionally biased region" description="Basic and acidic residues" evidence="1">
    <location>
        <begin position="545"/>
        <end position="569"/>
    </location>
</feature>
<feature type="compositionally biased region" description="Polar residues" evidence="1">
    <location>
        <begin position="1"/>
        <end position="36"/>
    </location>
</feature>
<dbReference type="RefSeq" id="WP_186943534.1">
    <property type="nucleotide sequence ID" value="NZ_JACOGA010000020.1"/>
</dbReference>
<accession>A0ABR6YGC4</accession>
<keyword evidence="3" id="KW-1185">Reference proteome</keyword>
<evidence type="ECO:0000313" key="2">
    <source>
        <dbReference type="EMBL" id="MBC3875567.1"/>
    </source>
</evidence>
<name>A0ABR6YGC4_9BURK</name>
<gene>
    <name evidence="2" type="ORF">H8K55_18400</name>
</gene>
<feature type="region of interest" description="Disordered" evidence="1">
    <location>
        <begin position="535"/>
        <end position="569"/>
    </location>
</feature>
<protein>
    <submittedName>
        <fullName evidence="2">Uncharacterized protein</fullName>
    </submittedName>
</protein>
<dbReference type="Proteomes" id="UP000624279">
    <property type="component" value="Unassembled WGS sequence"/>
</dbReference>
<feature type="compositionally biased region" description="Low complexity" evidence="1">
    <location>
        <begin position="41"/>
        <end position="56"/>
    </location>
</feature>
<reference evidence="2 3" key="1">
    <citation type="submission" date="2020-08" db="EMBL/GenBank/DDBJ databases">
        <title>Novel species isolated from subtropical streams in China.</title>
        <authorList>
            <person name="Lu H."/>
        </authorList>
    </citation>
    <scope>NUCLEOTIDE SEQUENCE [LARGE SCALE GENOMIC DNA]</scope>
    <source>
        <strain evidence="2 3">LX15W</strain>
    </source>
</reference>
<feature type="compositionally biased region" description="Polar residues" evidence="1">
    <location>
        <begin position="68"/>
        <end position="77"/>
    </location>
</feature>
<proteinExistence type="predicted"/>
<evidence type="ECO:0000256" key="1">
    <source>
        <dbReference type="SAM" id="MobiDB-lite"/>
    </source>
</evidence>
<evidence type="ECO:0000313" key="3">
    <source>
        <dbReference type="Proteomes" id="UP000624279"/>
    </source>
</evidence>